<dbReference type="EMBL" id="QICM01000001">
    <property type="protein sequence ID" value="PXV70057.1"/>
    <property type="molecule type" value="Genomic_DNA"/>
</dbReference>
<keyword evidence="5 14" id="KW-0547">Nucleotide-binding</keyword>
<evidence type="ECO:0000256" key="6">
    <source>
        <dbReference type="ARBA" id="ARBA00022840"/>
    </source>
</evidence>
<evidence type="ECO:0000259" key="15">
    <source>
        <dbReference type="SMART" id="SM00382"/>
    </source>
</evidence>
<dbReference type="InterPro" id="IPR050053">
    <property type="entry name" value="ATPase_alpha/beta_chains"/>
</dbReference>
<dbReference type="PROSITE" id="PS00152">
    <property type="entry name" value="ATPASE_ALPHA_BETA"/>
    <property type="match status" value="1"/>
</dbReference>
<keyword evidence="8 14" id="KW-0406">Ion transport</keyword>
<dbReference type="InterPro" id="IPR024034">
    <property type="entry name" value="ATPase_F1/V1_b/a_C"/>
</dbReference>
<evidence type="ECO:0000256" key="4">
    <source>
        <dbReference type="ARBA" id="ARBA00022475"/>
    </source>
</evidence>
<dbReference type="Gene3D" id="1.10.1140.10">
    <property type="entry name" value="Bovine Mitochondrial F1-atpase, Atp Synthase Beta Chain, Chain D, domain 3"/>
    <property type="match status" value="1"/>
</dbReference>
<comment type="function">
    <text evidence="14">Produces ATP from ADP in the presence of a proton gradient across the membrane. The catalytic sites are hosted primarily by the beta subunits.</text>
</comment>
<evidence type="ECO:0000313" key="18">
    <source>
        <dbReference type="EMBL" id="SDF23075.1"/>
    </source>
</evidence>
<keyword evidence="4 14" id="KW-1003">Cell membrane</keyword>
<dbReference type="InterPro" id="IPR055190">
    <property type="entry name" value="ATP-synt_VA_C"/>
</dbReference>
<dbReference type="InterPro" id="IPR000194">
    <property type="entry name" value="ATPase_F1/V1/A1_a/bsu_nucl-bd"/>
</dbReference>
<dbReference type="CDD" id="cd01133">
    <property type="entry name" value="F1-ATPase_beta_CD"/>
    <property type="match status" value="1"/>
</dbReference>
<dbReference type="AlphaFoldDB" id="A0A1G6J2U5"/>
<dbReference type="EMBL" id="FNEH01000006">
    <property type="protein sequence ID" value="SDI43485.1"/>
    <property type="molecule type" value="Genomic_DNA"/>
</dbReference>
<dbReference type="InterPro" id="IPR005722">
    <property type="entry name" value="ATP_synth_F1_bsu"/>
</dbReference>
<evidence type="ECO:0000256" key="5">
    <source>
        <dbReference type="ARBA" id="ARBA00022741"/>
    </source>
</evidence>
<dbReference type="InterPro" id="IPR036121">
    <property type="entry name" value="ATPase_F1/V1/A1_a/bsu_N_sf"/>
</dbReference>
<evidence type="ECO:0000313" key="19">
    <source>
        <dbReference type="EMBL" id="SDI43485.1"/>
    </source>
</evidence>
<sequence>MSDQNIGRVVQVIGPVVDMEFPDGKLPKVKYAVKIENEEKDINLTCEVMQQLGDDRVRSVAMSSTDGLVRGMKAVDQGAPISTPVGEAVLGRVFNVLGETIDNRGEVETDERMPIHRPAPKFEEQESTTELFETGIKVIDLLAPYTRGGKVGLFGGAGVGKTVLIQELINNIATEHGGYSVFSGVGERTREGNDLWLEFQEADILDKVAMVFGQMNEPPGARMRVGLTGLTMAEYFRDEAGQDVLLFIDNIFRFIQAGSEVSALLGRMPSAVGYQPTLAYDVGTLQERITSTKKGSITSVQAVYVPADDLTDPAPATTFAHLDATTVLSRDIVEKGIYPAVDPLDSTSNILDPRILGEEHYNVAREVQEILQEYKDLQDIIAILGMDELSEEDKIVVNRARRIERFLSQPFFVAEQFTGTPGQYVELDDTIRGFKGILEGRYDDLPEEAFYMVGTIEDAVEKAKQLEEGE</sequence>
<dbReference type="Pfam" id="PF02874">
    <property type="entry name" value="ATP-synt_ab_N"/>
    <property type="match status" value="1"/>
</dbReference>
<feature type="binding site" evidence="14">
    <location>
        <begin position="155"/>
        <end position="162"/>
    </location>
    <ligand>
        <name>ATP</name>
        <dbReference type="ChEBI" id="CHEBI:30616"/>
    </ligand>
</feature>
<evidence type="ECO:0000313" key="16">
    <source>
        <dbReference type="EMBL" id="PXV70057.1"/>
    </source>
</evidence>
<organism evidence="17 27">
    <name type="scientific">Halanaerobium congolense</name>
    <dbReference type="NCBI Taxonomy" id="54121"/>
    <lineage>
        <taxon>Bacteria</taxon>
        <taxon>Bacillati</taxon>
        <taxon>Bacillota</taxon>
        <taxon>Clostridia</taxon>
        <taxon>Halanaerobiales</taxon>
        <taxon>Halanaerobiaceae</taxon>
        <taxon>Halanaerobium</taxon>
    </lineage>
</organism>
<gene>
    <name evidence="14" type="primary">atpD</name>
    <name evidence="21" type="ORF">BY453_103133</name>
    <name evidence="16" type="ORF">C8C78_10149</name>
    <name evidence="17" type="ORF">SAMN04488597_102163</name>
    <name evidence="18" type="ORF">SAMN04488598_10845</name>
    <name evidence="20" type="ORF">SAMN04515652_10663</name>
    <name evidence="19" type="ORF">SAMN04515654_10659</name>
</gene>
<evidence type="ECO:0000256" key="7">
    <source>
        <dbReference type="ARBA" id="ARBA00022967"/>
    </source>
</evidence>
<evidence type="ECO:0000313" key="25">
    <source>
        <dbReference type="Proteomes" id="UP000247389"/>
    </source>
</evidence>
<comment type="similarity">
    <text evidence="2 14">Belongs to the ATPase alpha/beta chains family.</text>
</comment>
<dbReference type="EMBL" id="SOAA01000003">
    <property type="protein sequence ID" value="TDS33973.1"/>
    <property type="molecule type" value="Genomic_DNA"/>
</dbReference>
<evidence type="ECO:0000256" key="2">
    <source>
        <dbReference type="ARBA" id="ARBA00008936"/>
    </source>
</evidence>
<keyword evidence="9 14" id="KW-0472">Membrane</keyword>
<dbReference type="GO" id="GO:0046962">
    <property type="term" value="F:sodium-transporting ATPase activity, rotational mechanism"/>
    <property type="evidence" value="ECO:0007669"/>
    <property type="project" value="UniProtKB-EC"/>
</dbReference>
<proteinExistence type="inferred from homology"/>
<protein>
    <recommendedName>
        <fullName evidence="14">ATP synthase subunit beta</fullName>
        <ecNumber evidence="14">7.1.2.2</ecNumber>
    </recommendedName>
    <alternativeName>
        <fullName evidence="14">ATP synthase F1 sector subunit beta</fullName>
    </alternativeName>
    <alternativeName>
        <fullName evidence="14">F-ATPase subunit beta</fullName>
    </alternativeName>
</protein>
<feature type="domain" description="AAA+ ATPase" evidence="15">
    <location>
        <begin position="147"/>
        <end position="325"/>
    </location>
</feature>
<evidence type="ECO:0000256" key="1">
    <source>
        <dbReference type="ARBA" id="ARBA00004202"/>
    </source>
</evidence>
<dbReference type="FunFam" id="2.40.10.170:FF:000005">
    <property type="entry name" value="ATP synthase subunit beta"/>
    <property type="match status" value="1"/>
</dbReference>
<evidence type="ECO:0000256" key="3">
    <source>
        <dbReference type="ARBA" id="ARBA00022448"/>
    </source>
</evidence>
<accession>A0A1G6J2U5</accession>
<dbReference type="Pfam" id="PF22919">
    <property type="entry name" value="ATP-synt_VA_C"/>
    <property type="match status" value="1"/>
</dbReference>
<evidence type="ECO:0000256" key="12">
    <source>
        <dbReference type="ARBA" id="ARBA00052325"/>
    </source>
</evidence>
<evidence type="ECO:0000313" key="22">
    <source>
        <dbReference type="Proteomes" id="UP000198612"/>
    </source>
</evidence>
<evidence type="ECO:0000256" key="9">
    <source>
        <dbReference type="ARBA" id="ARBA00023136"/>
    </source>
</evidence>
<dbReference type="GO" id="GO:0005524">
    <property type="term" value="F:ATP binding"/>
    <property type="evidence" value="ECO:0007669"/>
    <property type="project" value="UniProtKB-UniRule"/>
</dbReference>
<name>A0A1G6J2U5_9FIRM</name>
<comment type="function">
    <text evidence="13">Produces ATP from ADP in the presence of a sodium ion gradient across the membrane. The beta chain is the catalytic subunit.</text>
</comment>
<dbReference type="GO" id="GO:0046933">
    <property type="term" value="F:proton-transporting ATP synthase activity, rotational mechanism"/>
    <property type="evidence" value="ECO:0007669"/>
    <property type="project" value="UniProtKB-UniRule"/>
</dbReference>
<dbReference type="SMART" id="SM00382">
    <property type="entry name" value="AAA"/>
    <property type="match status" value="1"/>
</dbReference>
<reference evidence="16 25" key="3">
    <citation type="submission" date="2018-04" db="EMBL/GenBank/DDBJ databases">
        <title>Subsurface microbial communities from deep shales in Ohio and West Virginia, USA.</title>
        <authorList>
            <person name="Wrighton K."/>
        </authorList>
    </citation>
    <scope>NUCLEOTIDE SEQUENCE [LARGE SCALE GENOMIC DNA]</scope>
    <source>
        <strain evidence="16 25">MSL28</strain>
    </source>
</reference>
<dbReference type="InterPro" id="IPR027417">
    <property type="entry name" value="P-loop_NTPase"/>
</dbReference>
<keyword evidence="10 14" id="KW-0139">CF(1)</keyword>
<dbReference type="CDD" id="cd18115">
    <property type="entry name" value="ATP-synt_F1_beta_N"/>
    <property type="match status" value="1"/>
</dbReference>
<reference evidence="21 26" key="4">
    <citation type="submission" date="2019-03" db="EMBL/GenBank/DDBJ databases">
        <title>Deep subsurface shale carbon reservoir microbial communities from Ohio and West Virginia, USA.</title>
        <authorList>
            <person name="Wrighton K."/>
        </authorList>
    </citation>
    <scope>NUCLEOTIDE SEQUENCE [LARGE SCALE GENOMIC DNA]</scope>
    <source>
        <strain evidence="21 26">UTICA-S4D12</strain>
    </source>
</reference>
<keyword evidence="6 14" id="KW-0067">ATP-binding</keyword>
<dbReference type="Proteomes" id="UP000247389">
    <property type="component" value="Unassembled WGS sequence"/>
</dbReference>
<comment type="catalytic activity">
    <reaction evidence="14">
        <text>ATP + H2O + 4 H(+)(in) = ADP + phosphate + 5 H(+)(out)</text>
        <dbReference type="Rhea" id="RHEA:57720"/>
        <dbReference type="ChEBI" id="CHEBI:15377"/>
        <dbReference type="ChEBI" id="CHEBI:15378"/>
        <dbReference type="ChEBI" id="CHEBI:30616"/>
        <dbReference type="ChEBI" id="CHEBI:43474"/>
        <dbReference type="ChEBI" id="CHEBI:456216"/>
        <dbReference type="EC" id="7.1.2.2"/>
    </reaction>
</comment>
<dbReference type="Proteomes" id="UP000198612">
    <property type="component" value="Unassembled WGS sequence"/>
</dbReference>
<evidence type="ECO:0000256" key="13">
    <source>
        <dbReference type="ARBA" id="ARBA00059242"/>
    </source>
</evidence>
<dbReference type="GO" id="GO:0005886">
    <property type="term" value="C:plasma membrane"/>
    <property type="evidence" value="ECO:0007669"/>
    <property type="project" value="UniProtKB-SubCell"/>
</dbReference>
<dbReference type="InterPro" id="IPR004100">
    <property type="entry name" value="ATPase_F1/V1/A1_a/bsu_N"/>
</dbReference>
<evidence type="ECO:0000256" key="14">
    <source>
        <dbReference type="HAMAP-Rule" id="MF_01347"/>
    </source>
</evidence>
<evidence type="ECO:0000313" key="20">
    <source>
        <dbReference type="EMBL" id="SES79462.1"/>
    </source>
</evidence>
<dbReference type="SUPFAM" id="SSF50615">
    <property type="entry name" value="N-terminal domain of alpha and beta subunits of F1 ATP synthase"/>
    <property type="match status" value="1"/>
</dbReference>
<evidence type="ECO:0000313" key="24">
    <source>
        <dbReference type="Proteomes" id="UP000199519"/>
    </source>
</evidence>
<dbReference type="NCBIfam" id="TIGR01039">
    <property type="entry name" value="atpD"/>
    <property type="match status" value="1"/>
</dbReference>
<keyword evidence="7 14" id="KW-1278">Translocase</keyword>
<evidence type="ECO:0000313" key="23">
    <source>
        <dbReference type="Proteomes" id="UP000198945"/>
    </source>
</evidence>
<dbReference type="PANTHER" id="PTHR15184:SF71">
    <property type="entry name" value="ATP SYNTHASE SUBUNIT BETA, MITOCHONDRIAL"/>
    <property type="match status" value="1"/>
</dbReference>
<evidence type="ECO:0000256" key="8">
    <source>
        <dbReference type="ARBA" id="ARBA00023065"/>
    </source>
</evidence>
<dbReference type="InterPro" id="IPR020003">
    <property type="entry name" value="ATPase_a/bsu_AS"/>
</dbReference>
<evidence type="ECO:0000256" key="10">
    <source>
        <dbReference type="ARBA" id="ARBA00023196"/>
    </source>
</evidence>
<comment type="catalytic activity">
    <reaction evidence="12">
        <text>4 Na(+)(in) + ATP + H2O = 4 Na(+)(out) + ADP + phosphate + H(+)</text>
        <dbReference type="Rhea" id="RHEA:58156"/>
        <dbReference type="ChEBI" id="CHEBI:15377"/>
        <dbReference type="ChEBI" id="CHEBI:15378"/>
        <dbReference type="ChEBI" id="CHEBI:29101"/>
        <dbReference type="ChEBI" id="CHEBI:30616"/>
        <dbReference type="ChEBI" id="CHEBI:43474"/>
        <dbReference type="ChEBI" id="CHEBI:456216"/>
        <dbReference type="EC" id="7.2.2.1"/>
    </reaction>
</comment>
<dbReference type="FunFam" id="3.40.50.300:FF:000004">
    <property type="entry name" value="ATP synthase subunit beta"/>
    <property type="match status" value="1"/>
</dbReference>
<dbReference type="Gene3D" id="2.40.10.170">
    <property type="match status" value="1"/>
</dbReference>
<reference evidence="22 24" key="2">
    <citation type="submission" date="2016-10" db="EMBL/GenBank/DDBJ databases">
        <authorList>
            <person name="Varghese N."/>
            <person name="Submissions S."/>
        </authorList>
    </citation>
    <scope>NUCLEOTIDE SEQUENCE [LARGE SCALE GENOMIC DNA]</scope>
    <source>
        <strain evidence="17 27">WG10</strain>
        <strain evidence="18 24">WG2</strain>
        <strain evidence="20 22">WG5</strain>
    </source>
</reference>
<dbReference type="Proteomes" id="UP000198945">
    <property type="component" value="Unassembled WGS sequence"/>
</dbReference>
<dbReference type="EMBL" id="FOHG01000006">
    <property type="protein sequence ID" value="SES79462.1"/>
    <property type="molecule type" value="Genomic_DNA"/>
</dbReference>
<keyword evidence="24" id="KW-1185">Reference proteome</keyword>
<dbReference type="Proteomes" id="UP000324896">
    <property type="component" value="Unassembled WGS sequence"/>
</dbReference>
<comment type="subcellular location">
    <subcellularLocation>
        <location evidence="1 14">Cell membrane</location>
        <topology evidence="1 14">Peripheral membrane protein</topology>
    </subcellularLocation>
</comment>
<dbReference type="FunFam" id="1.10.1140.10:FF:000001">
    <property type="entry name" value="ATP synthase subunit beta"/>
    <property type="match status" value="1"/>
</dbReference>
<evidence type="ECO:0000313" key="21">
    <source>
        <dbReference type="EMBL" id="TDS33973.1"/>
    </source>
</evidence>
<evidence type="ECO:0000313" key="17">
    <source>
        <dbReference type="EMBL" id="SDC13061.1"/>
    </source>
</evidence>
<reference evidence="19 23" key="1">
    <citation type="submission" date="2016-10" db="EMBL/GenBank/DDBJ databases">
        <authorList>
            <person name="de Groot N.N."/>
        </authorList>
    </citation>
    <scope>NUCLEOTIDE SEQUENCE [LARGE SCALE GENOMIC DNA]</scope>
    <source>
        <strain evidence="19 23">WG7</strain>
    </source>
</reference>
<keyword evidence="3 14" id="KW-0813">Transport</keyword>
<dbReference type="SUPFAM" id="SSF52540">
    <property type="entry name" value="P-loop containing nucleoside triphosphate hydrolases"/>
    <property type="match status" value="1"/>
</dbReference>
<dbReference type="GO" id="GO:0045259">
    <property type="term" value="C:proton-transporting ATP synthase complex"/>
    <property type="evidence" value="ECO:0007669"/>
    <property type="project" value="UniProtKB-KW"/>
</dbReference>
<dbReference type="SUPFAM" id="SSF47917">
    <property type="entry name" value="C-terminal domain of alpha and beta subunits of F1 ATP synthase"/>
    <property type="match status" value="1"/>
</dbReference>
<dbReference type="InterPro" id="IPR003593">
    <property type="entry name" value="AAA+_ATPase"/>
</dbReference>
<dbReference type="RefSeq" id="WP_089655621.1">
    <property type="nucleotide sequence ID" value="NZ_FMYT01000002.1"/>
</dbReference>
<dbReference type="EC" id="7.1.2.2" evidence="14"/>
<dbReference type="Gene3D" id="3.40.50.300">
    <property type="entry name" value="P-loop containing nucleotide triphosphate hydrolases"/>
    <property type="match status" value="1"/>
</dbReference>
<dbReference type="CDD" id="cd18110">
    <property type="entry name" value="ATP-synt_F1_beta_C"/>
    <property type="match status" value="1"/>
</dbReference>
<dbReference type="EMBL" id="FMYT01000002">
    <property type="protein sequence ID" value="SDC13061.1"/>
    <property type="molecule type" value="Genomic_DNA"/>
</dbReference>
<dbReference type="Proteomes" id="UP000295758">
    <property type="component" value="Unassembled WGS sequence"/>
</dbReference>
<evidence type="ECO:0000313" key="27">
    <source>
        <dbReference type="Proteomes" id="UP000324896"/>
    </source>
</evidence>
<dbReference type="PANTHER" id="PTHR15184">
    <property type="entry name" value="ATP SYNTHASE"/>
    <property type="match status" value="1"/>
</dbReference>
<dbReference type="Proteomes" id="UP000199519">
    <property type="component" value="Unassembled WGS sequence"/>
</dbReference>
<dbReference type="HAMAP" id="MF_01347">
    <property type="entry name" value="ATP_synth_beta_bact"/>
    <property type="match status" value="1"/>
</dbReference>
<keyword evidence="11 14" id="KW-0066">ATP synthesis</keyword>
<keyword evidence="14" id="KW-0375">Hydrogen ion transport</keyword>
<evidence type="ECO:0000313" key="26">
    <source>
        <dbReference type="Proteomes" id="UP000295758"/>
    </source>
</evidence>
<dbReference type="Pfam" id="PF00006">
    <property type="entry name" value="ATP-synt_ab"/>
    <property type="match status" value="1"/>
</dbReference>
<dbReference type="EMBL" id="FNBJ01000008">
    <property type="protein sequence ID" value="SDF23075.1"/>
    <property type="molecule type" value="Genomic_DNA"/>
</dbReference>
<evidence type="ECO:0000256" key="11">
    <source>
        <dbReference type="ARBA" id="ARBA00023310"/>
    </source>
</evidence>